<evidence type="ECO:0000256" key="3">
    <source>
        <dbReference type="ARBA" id="ARBA00022692"/>
    </source>
</evidence>
<keyword evidence="5 6" id="KW-0472">Membrane</keyword>
<evidence type="ECO:0000313" key="9">
    <source>
        <dbReference type="Proteomes" id="UP000070163"/>
    </source>
</evidence>
<dbReference type="InterPro" id="IPR015927">
    <property type="entry name" value="Peptidase_S24_S26A/B/C"/>
</dbReference>
<keyword evidence="2" id="KW-0645">Protease</keyword>
<keyword evidence="4 6" id="KW-1133">Transmembrane helix</keyword>
<comment type="subcellular location">
    <subcellularLocation>
        <location evidence="1">Membrane</location>
    </subcellularLocation>
</comment>
<gene>
    <name evidence="8" type="ORF">AKJ57_05470</name>
</gene>
<dbReference type="NCBIfam" id="TIGR02228">
    <property type="entry name" value="sigpep_I_arch"/>
    <property type="match status" value="1"/>
</dbReference>
<dbReference type="Pfam" id="PF00717">
    <property type="entry name" value="Peptidase_S24"/>
    <property type="match status" value="1"/>
</dbReference>
<organism evidence="8 9">
    <name type="scientific">candidate division MSBL1 archaeon SCGC-AAA259A05</name>
    <dbReference type="NCBI Taxonomy" id="1698259"/>
    <lineage>
        <taxon>Archaea</taxon>
        <taxon>Methanobacteriati</taxon>
        <taxon>Methanobacteriota</taxon>
        <taxon>candidate division MSBL1</taxon>
    </lineage>
</organism>
<evidence type="ECO:0000256" key="2">
    <source>
        <dbReference type="ARBA" id="ARBA00022670"/>
    </source>
</evidence>
<keyword evidence="3 6" id="KW-0812">Transmembrane</keyword>
<dbReference type="AlphaFoldDB" id="A0A133U559"/>
<dbReference type="Gene3D" id="2.10.109.10">
    <property type="entry name" value="Umud Fragment, subunit A"/>
    <property type="match status" value="1"/>
</dbReference>
<evidence type="ECO:0000256" key="4">
    <source>
        <dbReference type="ARBA" id="ARBA00022989"/>
    </source>
</evidence>
<dbReference type="CDD" id="cd06462">
    <property type="entry name" value="Peptidase_S24_S26"/>
    <property type="match status" value="1"/>
</dbReference>
<dbReference type="EMBL" id="LHXJ01000084">
    <property type="protein sequence ID" value="KXA89330.1"/>
    <property type="molecule type" value="Genomic_DNA"/>
</dbReference>
<feature type="domain" description="Peptidase S24/S26A/S26B/S26C" evidence="7">
    <location>
        <begin position="42"/>
        <end position="97"/>
    </location>
</feature>
<evidence type="ECO:0000256" key="6">
    <source>
        <dbReference type="SAM" id="Phobius"/>
    </source>
</evidence>
<dbReference type="GO" id="GO:0016020">
    <property type="term" value="C:membrane"/>
    <property type="evidence" value="ECO:0007669"/>
    <property type="project" value="UniProtKB-SubCell"/>
</dbReference>
<accession>A0A133U559</accession>
<comment type="caution">
    <text evidence="8">The sequence shown here is derived from an EMBL/GenBank/DDBJ whole genome shotgun (WGS) entry which is preliminary data.</text>
</comment>
<reference evidence="8 9" key="1">
    <citation type="journal article" date="2016" name="Sci. Rep.">
        <title>Metabolic traits of an uncultured archaeal lineage -MSBL1- from brine pools of the Red Sea.</title>
        <authorList>
            <person name="Mwirichia R."/>
            <person name="Alam I."/>
            <person name="Rashid M."/>
            <person name="Vinu M."/>
            <person name="Ba-Alawi W."/>
            <person name="Anthony Kamau A."/>
            <person name="Kamanda Ngugi D."/>
            <person name="Goker M."/>
            <person name="Klenk H.P."/>
            <person name="Bajic V."/>
            <person name="Stingl U."/>
        </authorList>
    </citation>
    <scope>NUCLEOTIDE SEQUENCE [LARGE SCALE GENOMIC DNA]</scope>
    <source>
        <strain evidence="8">SCGC-AAA259A05</strain>
    </source>
</reference>
<protein>
    <recommendedName>
        <fullName evidence="7">Peptidase S24/S26A/S26B/S26C domain-containing protein</fullName>
    </recommendedName>
</protein>
<evidence type="ECO:0000259" key="7">
    <source>
        <dbReference type="Pfam" id="PF00717"/>
    </source>
</evidence>
<keyword evidence="9" id="KW-1185">Reference proteome</keyword>
<evidence type="ECO:0000313" key="8">
    <source>
        <dbReference type="EMBL" id="KXA89330.1"/>
    </source>
</evidence>
<dbReference type="GO" id="GO:0006465">
    <property type="term" value="P:signal peptide processing"/>
    <property type="evidence" value="ECO:0007669"/>
    <property type="project" value="InterPro"/>
</dbReference>
<sequence>MRPFFGWGSKGGRMDWKDGIAYGLIVTVMGTAAFFQLMPYSFLRGHGVSMEPRISDGDAIVIHPVARNEIENGDIISFGTEPGYLITHKVVGFENGRIITHGINLPEGDVERVEYSQVVGEHVLTIPKAGIVLQHIDSFAGFVLLVLVPAALIIYNEGRKIRREMRKGEE</sequence>
<dbReference type="GO" id="GO:0008233">
    <property type="term" value="F:peptidase activity"/>
    <property type="evidence" value="ECO:0007669"/>
    <property type="project" value="UniProtKB-KW"/>
</dbReference>
<evidence type="ECO:0000256" key="1">
    <source>
        <dbReference type="ARBA" id="ARBA00004370"/>
    </source>
</evidence>
<name>A0A133U559_9EURY</name>
<proteinExistence type="predicted"/>
<dbReference type="InterPro" id="IPR001733">
    <property type="entry name" value="Peptidase_S26B"/>
</dbReference>
<keyword evidence="2" id="KW-0378">Hydrolase</keyword>
<evidence type="ECO:0000256" key="5">
    <source>
        <dbReference type="ARBA" id="ARBA00023136"/>
    </source>
</evidence>
<feature type="transmembrane region" description="Helical" evidence="6">
    <location>
        <begin position="138"/>
        <end position="156"/>
    </location>
</feature>
<dbReference type="SUPFAM" id="SSF51306">
    <property type="entry name" value="LexA/Signal peptidase"/>
    <property type="match status" value="1"/>
</dbReference>
<dbReference type="Proteomes" id="UP000070163">
    <property type="component" value="Unassembled WGS sequence"/>
</dbReference>
<feature type="transmembrane region" description="Helical" evidence="6">
    <location>
        <begin position="20"/>
        <end position="42"/>
    </location>
</feature>
<dbReference type="InterPro" id="IPR036286">
    <property type="entry name" value="LexA/Signal_pep-like_sf"/>
</dbReference>